<dbReference type="Gene3D" id="1.20.120.550">
    <property type="entry name" value="Membrane associated eicosanoid/glutathione metabolism-like domain"/>
    <property type="match status" value="1"/>
</dbReference>
<keyword evidence="2 5" id="KW-0812">Transmembrane</keyword>
<dbReference type="EMBL" id="KV744852">
    <property type="protein sequence ID" value="OCK83812.1"/>
    <property type="molecule type" value="Genomic_DNA"/>
</dbReference>
<comment type="subcellular location">
    <subcellularLocation>
        <location evidence="1">Membrane</location>
    </subcellularLocation>
</comment>
<evidence type="ECO:0000256" key="5">
    <source>
        <dbReference type="SAM" id="Phobius"/>
    </source>
</evidence>
<name>A0A8E2EGX7_9PEZI</name>
<dbReference type="InterPro" id="IPR023352">
    <property type="entry name" value="MAPEG-like_dom_sf"/>
</dbReference>
<keyword evidence="4 5" id="KW-0472">Membrane</keyword>
<evidence type="ECO:0000256" key="3">
    <source>
        <dbReference type="ARBA" id="ARBA00022989"/>
    </source>
</evidence>
<feature type="transmembrane region" description="Helical" evidence="5">
    <location>
        <begin position="96"/>
        <end position="117"/>
    </location>
</feature>
<dbReference type="InterPro" id="IPR001129">
    <property type="entry name" value="Membr-assoc_MAPEG"/>
</dbReference>
<accession>A0A8E2EGX7</accession>
<dbReference type="AlphaFoldDB" id="A0A8E2EGX7"/>
<evidence type="ECO:0000256" key="2">
    <source>
        <dbReference type="ARBA" id="ARBA00022692"/>
    </source>
</evidence>
<sequence length="155" mass="17283">MSLNYSIYGIPVYWLLSLIPHSYGLSIIKNANNGYWENRNPRGLDTAAMYKKSVPAEIFGRFERAEGAHKNGMENMPLFIGAVILGNMANLDSSTLNTVVGSYLVLRVVYTALYIYVTKIKYSYARTGTWFASTSLLLYLIIKAGNKLAYQTGSS</sequence>
<dbReference type="Proteomes" id="UP000250266">
    <property type="component" value="Unassembled WGS sequence"/>
</dbReference>
<dbReference type="OrthoDB" id="2122304at2759"/>
<organism evidence="6 7">
    <name type="scientific">Lepidopterella palustris CBS 459.81</name>
    <dbReference type="NCBI Taxonomy" id="1314670"/>
    <lineage>
        <taxon>Eukaryota</taxon>
        <taxon>Fungi</taxon>
        <taxon>Dikarya</taxon>
        <taxon>Ascomycota</taxon>
        <taxon>Pezizomycotina</taxon>
        <taxon>Dothideomycetes</taxon>
        <taxon>Pleosporomycetidae</taxon>
        <taxon>Mytilinidiales</taxon>
        <taxon>Argynnaceae</taxon>
        <taxon>Lepidopterella</taxon>
    </lineage>
</organism>
<keyword evidence="3 5" id="KW-1133">Transmembrane helix</keyword>
<evidence type="ECO:0000313" key="6">
    <source>
        <dbReference type="EMBL" id="OCK83812.1"/>
    </source>
</evidence>
<dbReference type="PANTHER" id="PTHR35371">
    <property type="entry name" value="INNER MEMBRANE PROTEIN"/>
    <property type="match status" value="1"/>
</dbReference>
<dbReference type="Pfam" id="PF01124">
    <property type="entry name" value="MAPEG"/>
    <property type="match status" value="1"/>
</dbReference>
<protein>
    <submittedName>
        <fullName evidence="6">Uncharacterized protein</fullName>
    </submittedName>
</protein>
<evidence type="ECO:0000313" key="7">
    <source>
        <dbReference type="Proteomes" id="UP000250266"/>
    </source>
</evidence>
<gene>
    <name evidence="6" type="ORF">K432DRAFT_401731</name>
</gene>
<keyword evidence="7" id="KW-1185">Reference proteome</keyword>
<evidence type="ECO:0000256" key="4">
    <source>
        <dbReference type="ARBA" id="ARBA00023136"/>
    </source>
</evidence>
<dbReference type="GO" id="GO:0016020">
    <property type="term" value="C:membrane"/>
    <property type="evidence" value="ECO:0007669"/>
    <property type="project" value="UniProtKB-SubCell"/>
</dbReference>
<reference evidence="6 7" key="1">
    <citation type="journal article" date="2016" name="Nat. Commun.">
        <title>Ectomycorrhizal ecology is imprinted in the genome of the dominant symbiotic fungus Cenococcum geophilum.</title>
        <authorList>
            <consortium name="DOE Joint Genome Institute"/>
            <person name="Peter M."/>
            <person name="Kohler A."/>
            <person name="Ohm R.A."/>
            <person name="Kuo A."/>
            <person name="Krutzmann J."/>
            <person name="Morin E."/>
            <person name="Arend M."/>
            <person name="Barry K.W."/>
            <person name="Binder M."/>
            <person name="Choi C."/>
            <person name="Clum A."/>
            <person name="Copeland A."/>
            <person name="Grisel N."/>
            <person name="Haridas S."/>
            <person name="Kipfer T."/>
            <person name="LaButti K."/>
            <person name="Lindquist E."/>
            <person name="Lipzen A."/>
            <person name="Maire R."/>
            <person name="Meier B."/>
            <person name="Mihaltcheva S."/>
            <person name="Molinier V."/>
            <person name="Murat C."/>
            <person name="Poggeler S."/>
            <person name="Quandt C.A."/>
            <person name="Sperisen C."/>
            <person name="Tritt A."/>
            <person name="Tisserant E."/>
            <person name="Crous P.W."/>
            <person name="Henrissat B."/>
            <person name="Nehls U."/>
            <person name="Egli S."/>
            <person name="Spatafora J.W."/>
            <person name="Grigoriev I.V."/>
            <person name="Martin F.M."/>
        </authorList>
    </citation>
    <scope>NUCLEOTIDE SEQUENCE [LARGE SCALE GENOMIC DNA]</scope>
    <source>
        <strain evidence="6 7">CBS 459.81</strain>
    </source>
</reference>
<evidence type="ECO:0000256" key="1">
    <source>
        <dbReference type="ARBA" id="ARBA00004370"/>
    </source>
</evidence>
<proteinExistence type="predicted"/>
<dbReference type="PANTHER" id="PTHR35371:SF1">
    <property type="entry name" value="BLR7753 PROTEIN"/>
    <property type="match status" value="1"/>
</dbReference>
<dbReference type="SUPFAM" id="SSF161084">
    <property type="entry name" value="MAPEG domain-like"/>
    <property type="match status" value="1"/>
</dbReference>